<dbReference type="EMBL" id="JANEYF010001596">
    <property type="protein sequence ID" value="KAJ8961974.1"/>
    <property type="molecule type" value="Genomic_DNA"/>
</dbReference>
<name>A0AAV8ZCY2_9CUCU</name>
<evidence type="ECO:0000256" key="5">
    <source>
        <dbReference type="ARBA" id="ARBA00022729"/>
    </source>
</evidence>
<keyword evidence="5 9" id="KW-0732">Signal</keyword>
<dbReference type="InterPro" id="IPR042185">
    <property type="entry name" value="Serpin_sf_2"/>
</dbReference>
<dbReference type="GO" id="GO:0004867">
    <property type="term" value="F:serine-type endopeptidase inhibitor activity"/>
    <property type="evidence" value="ECO:0007669"/>
    <property type="project" value="UniProtKB-KW"/>
</dbReference>
<reference evidence="11" key="1">
    <citation type="journal article" date="2023" name="Insect Mol. Biol.">
        <title>Genome sequencing provides insights into the evolution of gene families encoding plant cell wall-degrading enzymes in longhorned beetles.</title>
        <authorList>
            <person name="Shin N.R."/>
            <person name="Okamura Y."/>
            <person name="Kirsch R."/>
            <person name="Pauchet Y."/>
        </authorList>
    </citation>
    <scope>NUCLEOTIDE SEQUENCE</scope>
    <source>
        <strain evidence="11">RBIC_L_NR</strain>
    </source>
</reference>
<dbReference type="GO" id="GO:0005615">
    <property type="term" value="C:extracellular space"/>
    <property type="evidence" value="ECO:0007669"/>
    <property type="project" value="InterPro"/>
</dbReference>
<dbReference type="AlphaFoldDB" id="A0AAV8ZCY2"/>
<evidence type="ECO:0000256" key="9">
    <source>
        <dbReference type="SAM" id="SignalP"/>
    </source>
</evidence>
<feature type="signal peptide" evidence="9">
    <location>
        <begin position="1"/>
        <end position="17"/>
    </location>
</feature>
<keyword evidence="12" id="KW-1185">Reference proteome</keyword>
<evidence type="ECO:0000256" key="4">
    <source>
        <dbReference type="ARBA" id="ARBA00022690"/>
    </source>
</evidence>
<evidence type="ECO:0000259" key="10">
    <source>
        <dbReference type="SMART" id="SM00093"/>
    </source>
</evidence>
<dbReference type="Proteomes" id="UP001162156">
    <property type="component" value="Unassembled WGS sequence"/>
</dbReference>
<dbReference type="PANTHER" id="PTHR11461">
    <property type="entry name" value="SERINE PROTEASE INHIBITOR, SERPIN"/>
    <property type="match status" value="1"/>
</dbReference>
<evidence type="ECO:0000313" key="12">
    <source>
        <dbReference type="Proteomes" id="UP001162156"/>
    </source>
</evidence>
<sequence length="361" mass="40925">MSLLFILGICLVVVICALNSVTPASVDVDVYYPSVNWSDSFDWRLLKVSERNEYVLNLGSRIFLHSQIQPKQKFASVAKDFFKTDIELTNFSEANYSSQAINSWVEKLTNGRISELVKPDELTETIMLIANAVYFKGTWKHQFPKNLSSHGKFYISNGDDILTITAPYMTTEETFYFVESENFDAKIIRLPYKGGRYSMIIVLPNSKGGLPSLLRKINVYSLKNLLYLMDKRTVKITLPKFKFDFQSRLKSTLQKFGLQQMFQNTASFPGIARGNNTLLRMLVVSDVIQKTGIELDETGTVVYAATDINFSSRFADEETVFEATHPFLFFIEESSTGSIMFAGKLKNPSEISNPEPALKEN</sequence>
<proteinExistence type="inferred from homology"/>
<gene>
    <name evidence="11" type="ORF">NQ314_005754</name>
</gene>
<dbReference type="Pfam" id="PF00079">
    <property type="entry name" value="Serpin"/>
    <property type="match status" value="1"/>
</dbReference>
<dbReference type="Gene3D" id="2.30.39.10">
    <property type="entry name" value="Alpha-1-antitrypsin, domain 1"/>
    <property type="match status" value="1"/>
</dbReference>
<dbReference type="InterPro" id="IPR023796">
    <property type="entry name" value="Serpin_dom"/>
</dbReference>
<evidence type="ECO:0000313" key="11">
    <source>
        <dbReference type="EMBL" id="KAJ8961974.1"/>
    </source>
</evidence>
<dbReference type="FunFam" id="2.30.39.10:FF:000030">
    <property type="entry name" value="Serpin 2"/>
    <property type="match status" value="1"/>
</dbReference>
<dbReference type="PANTHER" id="PTHR11461:SF357">
    <property type="entry name" value="SERINE PROTEASE INHIBITOR 27A"/>
    <property type="match status" value="1"/>
</dbReference>
<evidence type="ECO:0000256" key="1">
    <source>
        <dbReference type="ARBA" id="ARBA00004613"/>
    </source>
</evidence>
<evidence type="ECO:0000256" key="8">
    <source>
        <dbReference type="RuleBase" id="RU000411"/>
    </source>
</evidence>
<dbReference type="SUPFAM" id="SSF56574">
    <property type="entry name" value="Serpins"/>
    <property type="match status" value="1"/>
</dbReference>
<feature type="chain" id="PRO_5043978770" description="Serpin domain-containing protein" evidence="9">
    <location>
        <begin position="18"/>
        <end position="361"/>
    </location>
</feature>
<dbReference type="SMART" id="SM00093">
    <property type="entry name" value="SERPIN"/>
    <property type="match status" value="1"/>
</dbReference>
<evidence type="ECO:0000256" key="6">
    <source>
        <dbReference type="ARBA" id="ARBA00022900"/>
    </source>
</evidence>
<feature type="domain" description="Serpin" evidence="10">
    <location>
        <begin position="1"/>
        <end position="348"/>
    </location>
</feature>
<evidence type="ECO:0000256" key="2">
    <source>
        <dbReference type="ARBA" id="ARBA00009500"/>
    </source>
</evidence>
<dbReference type="InterPro" id="IPR000215">
    <property type="entry name" value="Serpin_fam"/>
</dbReference>
<evidence type="ECO:0000256" key="7">
    <source>
        <dbReference type="ARBA" id="ARBA00023180"/>
    </source>
</evidence>
<protein>
    <recommendedName>
        <fullName evidence="10">Serpin domain-containing protein</fullName>
    </recommendedName>
</protein>
<comment type="similarity">
    <text evidence="2 8">Belongs to the serpin family.</text>
</comment>
<comment type="caution">
    <text evidence="11">The sequence shown here is derived from an EMBL/GenBank/DDBJ whole genome shotgun (WGS) entry which is preliminary data.</text>
</comment>
<comment type="subcellular location">
    <subcellularLocation>
        <location evidence="1">Secreted</location>
    </subcellularLocation>
</comment>
<accession>A0AAV8ZCY2</accession>
<keyword evidence="3" id="KW-0964">Secreted</keyword>
<dbReference type="InterPro" id="IPR036186">
    <property type="entry name" value="Serpin_sf"/>
</dbReference>
<organism evidence="11 12">
    <name type="scientific">Rhamnusium bicolor</name>
    <dbReference type="NCBI Taxonomy" id="1586634"/>
    <lineage>
        <taxon>Eukaryota</taxon>
        <taxon>Metazoa</taxon>
        <taxon>Ecdysozoa</taxon>
        <taxon>Arthropoda</taxon>
        <taxon>Hexapoda</taxon>
        <taxon>Insecta</taxon>
        <taxon>Pterygota</taxon>
        <taxon>Neoptera</taxon>
        <taxon>Endopterygota</taxon>
        <taxon>Coleoptera</taxon>
        <taxon>Polyphaga</taxon>
        <taxon>Cucujiformia</taxon>
        <taxon>Chrysomeloidea</taxon>
        <taxon>Cerambycidae</taxon>
        <taxon>Lepturinae</taxon>
        <taxon>Rhagiini</taxon>
        <taxon>Rhamnusium</taxon>
    </lineage>
</organism>
<evidence type="ECO:0000256" key="3">
    <source>
        <dbReference type="ARBA" id="ARBA00022525"/>
    </source>
</evidence>
<dbReference type="InterPro" id="IPR042178">
    <property type="entry name" value="Serpin_sf_1"/>
</dbReference>
<dbReference type="Gene3D" id="3.30.497.10">
    <property type="entry name" value="Antithrombin, subunit I, domain 2"/>
    <property type="match status" value="1"/>
</dbReference>
<keyword evidence="4" id="KW-0646">Protease inhibitor</keyword>
<keyword evidence="7" id="KW-0325">Glycoprotein</keyword>
<keyword evidence="6" id="KW-0722">Serine protease inhibitor</keyword>